<reference evidence="1" key="1">
    <citation type="journal article" date="2023" name="G3 (Bethesda)">
        <title>A reference genome for the long-term kleptoplast-retaining sea slug Elysia crispata morphotype clarki.</title>
        <authorList>
            <person name="Eastman K.E."/>
            <person name="Pendleton A.L."/>
            <person name="Shaikh M.A."/>
            <person name="Suttiyut T."/>
            <person name="Ogas R."/>
            <person name="Tomko P."/>
            <person name="Gavelis G."/>
            <person name="Widhalm J.R."/>
            <person name="Wisecaver J.H."/>
        </authorList>
    </citation>
    <scope>NUCLEOTIDE SEQUENCE</scope>
    <source>
        <strain evidence="1">ECLA1</strain>
    </source>
</reference>
<gene>
    <name evidence="1" type="ORF">RRG08_065228</name>
</gene>
<sequence length="124" mass="13943">MKLSHGCESRLEARCQSESRPLHALCNMIPRMWDLGLEQESRLMSRDVENGEVYSLAQLEKHFSKKECRDGKREMLATREVDNSIKSSNALTAWSQNDPIATDTRIMMISEGLSNISSVAGSPN</sequence>
<dbReference type="EMBL" id="JAWDGP010006169">
    <property type="protein sequence ID" value="KAK3746063.1"/>
    <property type="molecule type" value="Genomic_DNA"/>
</dbReference>
<dbReference type="AlphaFoldDB" id="A0AAE0YHZ3"/>
<accession>A0AAE0YHZ3</accession>
<name>A0AAE0YHZ3_9GAST</name>
<organism evidence="1 2">
    <name type="scientific">Elysia crispata</name>
    <name type="common">lettuce slug</name>
    <dbReference type="NCBI Taxonomy" id="231223"/>
    <lineage>
        <taxon>Eukaryota</taxon>
        <taxon>Metazoa</taxon>
        <taxon>Spiralia</taxon>
        <taxon>Lophotrochozoa</taxon>
        <taxon>Mollusca</taxon>
        <taxon>Gastropoda</taxon>
        <taxon>Heterobranchia</taxon>
        <taxon>Euthyneura</taxon>
        <taxon>Panpulmonata</taxon>
        <taxon>Sacoglossa</taxon>
        <taxon>Placobranchoidea</taxon>
        <taxon>Plakobranchidae</taxon>
        <taxon>Elysia</taxon>
    </lineage>
</organism>
<evidence type="ECO:0000313" key="2">
    <source>
        <dbReference type="Proteomes" id="UP001283361"/>
    </source>
</evidence>
<keyword evidence="2" id="KW-1185">Reference proteome</keyword>
<proteinExistence type="predicted"/>
<protein>
    <submittedName>
        <fullName evidence="1">Uncharacterized protein</fullName>
    </submittedName>
</protein>
<evidence type="ECO:0000313" key="1">
    <source>
        <dbReference type="EMBL" id="KAK3746063.1"/>
    </source>
</evidence>
<dbReference type="Proteomes" id="UP001283361">
    <property type="component" value="Unassembled WGS sequence"/>
</dbReference>
<comment type="caution">
    <text evidence="1">The sequence shown here is derived from an EMBL/GenBank/DDBJ whole genome shotgun (WGS) entry which is preliminary data.</text>
</comment>